<comment type="caution">
    <text evidence="1">The sequence shown here is derived from an EMBL/GenBank/DDBJ whole genome shotgun (WGS) entry which is preliminary data.</text>
</comment>
<sequence length="95" mass="11000">MTEFTREKLFELCKNAHDSKLVSSCGEVPLSETPVPAKRWHIQSKGSYHYFTMEELYDFLTKLLESQDKNNENVDDYVTQLLQSGGFSFENNEKG</sequence>
<dbReference type="EMBL" id="JACJQU010000002">
    <property type="protein sequence ID" value="MBD2293126.1"/>
    <property type="molecule type" value="Genomic_DNA"/>
</dbReference>
<organism evidence="1 2">
    <name type="scientific">Anabaena sphaerica FACHB-251</name>
    <dbReference type="NCBI Taxonomy" id="2692883"/>
    <lineage>
        <taxon>Bacteria</taxon>
        <taxon>Bacillati</taxon>
        <taxon>Cyanobacteriota</taxon>
        <taxon>Cyanophyceae</taxon>
        <taxon>Nostocales</taxon>
        <taxon>Nostocaceae</taxon>
        <taxon>Anabaena</taxon>
    </lineage>
</organism>
<gene>
    <name evidence="1" type="ORF">H6G06_06400</name>
</gene>
<reference evidence="2" key="1">
    <citation type="journal article" date="2020" name="ISME J.">
        <title>Comparative genomics reveals insights into cyanobacterial evolution and habitat adaptation.</title>
        <authorList>
            <person name="Chen M.Y."/>
            <person name="Teng W.K."/>
            <person name="Zhao L."/>
            <person name="Hu C.X."/>
            <person name="Zhou Y.K."/>
            <person name="Han B.P."/>
            <person name="Song L.R."/>
            <person name="Shu W.S."/>
        </authorList>
    </citation>
    <scope>NUCLEOTIDE SEQUENCE [LARGE SCALE GENOMIC DNA]</scope>
    <source>
        <strain evidence="2">FACHB-251</strain>
    </source>
</reference>
<dbReference type="Proteomes" id="UP000662185">
    <property type="component" value="Unassembled WGS sequence"/>
</dbReference>
<proteinExistence type="predicted"/>
<accession>A0A926WGP0</accession>
<dbReference type="AlphaFoldDB" id="A0A926WGP0"/>
<name>A0A926WGP0_9NOST</name>
<keyword evidence="2" id="KW-1185">Reference proteome</keyword>
<evidence type="ECO:0000313" key="1">
    <source>
        <dbReference type="EMBL" id="MBD2293126.1"/>
    </source>
</evidence>
<evidence type="ECO:0000313" key="2">
    <source>
        <dbReference type="Proteomes" id="UP000662185"/>
    </source>
</evidence>
<protein>
    <submittedName>
        <fullName evidence="1">Uncharacterized protein</fullName>
    </submittedName>
</protein>
<dbReference type="RefSeq" id="WP_190558172.1">
    <property type="nucleotide sequence ID" value="NZ_JACJQU010000002.1"/>
</dbReference>